<dbReference type="GO" id="GO:0004396">
    <property type="term" value="F:hexokinase activity"/>
    <property type="evidence" value="ECO:0007669"/>
    <property type="project" value="TreeGrafter"/>
</dbReference>
<reference evidence="2 3" key="1">
    <citation type="submission" date="2019-02" db="EMBL/GenBank/DDBJ databases">
        <title>Prokaryotic population dynamics and viral predation in marine succession experiment using metagenomics: the confinement effect.</title>
        <authorList>
            <person name="Haro-Moreno J.M."/>
            <person name="Rodriguez-Valera F."/>
            <person name="Lopez-Perez M."/>
        </authorList>
    </citation>
    <scope>NUCLEOTIDE SEQUENCE [LARGE SCALE GENOMIC DNA]</scope>
    <source>
        <strain evidence="2">MED-G157</strain>
    </source>
</reference>
<dbReference type="PANTHER" id="PTHR18964">
    <property type="entry name" value="ROK (REPRESSOR, ORF, KINASE) FAMILY"/>
    <property type="match status" value="1"/>
</dbReference>
<keyword evidence="1" id="KW-0119">Carbohydrate metabolism</keyword>
<dbReference type="PANTHER" id="PTHR18964:SF174">
    <property type="entry name" value="D-ALLOSE KINASE-RELATED"/>
    <property type="match status" value="1"/>
</dbReference>
<dbReference type="Pfam" id="PF00480">
    <property type="entry name" value="ROK"/>
    <property type="match status" value="1"/>
</dbReference>
<sequence length="305" mass="32721">MNRDHKKARIGIDLGGTKIEAILMDADGKITLTERLQTPKNSYSETLTSISRIIASLNAPNDLPIGIGTPGAISLLTGLMKNCNSTFLNGMRLREDLEQKLGREVRIANDADCFTLSEANDGAAKNDASVFGVILGTGVGGGICIDKQLIAGINAICGEWGHNTLALASYQGDFKPRPGRKCYCGRVDCVETWLSGPAFQRSFLEATGQKCSAKEVVLKANKGEAPACEIVDQYHNLLALALSVIINILDPHVIVLGGGMSNTKSIYGHIEKHLDKYVFSDQVNNKIVPALHGDSSGVRGAAWLW</sequence>
<dbReference type="AlphaFoldDB" id="A0A520S2F7"/>
<proteinExistence type="predicted"/>
<dbReference type="InterPro" id="IPR049874">
    <property type="entry name" value="ROK_cs"/>
</dbReference>
<dbReference type="SUPFAM" id="SSF53067">
    <property type="entry name" value="Actin-like ATPase domain"/>
    <property type="match status" value="1"/>
</dbReference>
<evidence type="ECO:0000256" key="1">
    <source>
        <dbReference type="ARBA" id="ARBA00023277"/>
    </source>
</evidence>
<organism evidence="2 3">
    <name type="scientific">OM182 bacterium</name>
    <dbReference type="NCBI Taxonomy" id="2510334"/>
    <lineage>
        <taxon>Bacteria</taxon>
        <taxon>Pseudomonadati</taxon>
        <taxon>Pseudomonadota</taxon>
        <taxon>Gammaproteobacteria</taxon>
        <taxon>OMG group</taxon>
        <taxon>OM182 clade</taxon>
    </lineage>
</organism>
<evidence type="ECO:0000313" key="3">
    <source>
        <dbReference type="Proteomes" id="UP000316199"/>
    </source>
</evidence>
<protein>
    <submittedName>
        <fullName evidence="2">ROK family protein</fullName>
    </submittedName>
</protein>
<comment type="caution">
    <text evidence="2">The sequence shown here is derived from an EMBL/GenBank/DDBJ whole genome shotgun (WGS) entry which is preliminary data.</text>
</comment>
<name>A0A520S2F7_9GAMM</name>
<dbReference type="EMBL" id="SHAG01000009">
    <property type="protein sequence ID" value="RZO76663.1"/>
    <property type="molecule type" value="Genomic_DNA"/>
</dbReference>
<dbReference type="Gene3D" id="3.30.420.40">
    <property type="match status" value="2"/>
</dbReference>
<accession>A0A520S2F7</accession>
<dbReference type="InterPro" id="IPR043129">
    <property type="entry name" value="ATPase_NBD"/>
</dbReference>
<dbReference type="InterPro" id="IPR000600">
    <property type="entry name" value="ROK"/>
</dbReference>
<dbReference type="PROSITE" id="PS01125">
    <property type="entry name" value="ROK"/>
    <property type="match status" value="1"/>
</dbReference>
<dbReference type="Proteomes" id="UP000316199">
    <property type="component" value="Unassembled WGS sequence"/>
</dbReference>
<dbReference type="CDD" id="cd24066">
    <property type="entry name" value="ASKHA_NBD_ROK_EcFRK-like"/>
    <property type="match status" value="1"/>
</dbReference>
<gene>
    <name evidence="2" type="ORF">EVA68_03735</name>
</gene>
<evidence type="ECO:0000313" key="2">
    <source>
        <dbReference type="EMBL" id="RZO76663.1"/>
    </source>
</evidence>